<protein>
    <submittedName>
        <fullName evidence="4">Conserved plasma membrane protein</fullName>
    </submittedName>
</protein>
<dbReference type="Proteomes" id="UP000095287">
    <property type="component" value="Unplaced"/>
</dbReference>
<evidence type="ECO:0000256" key="1">
    <source>
        <dbReference type="SAM" id="Phobius"/>
    </source>
</evidence>
<keyword evidence="3" id="KW-1185">Reference proteome</keyword>
<name>A0A1I7YQM7_9BILA</name>
<evidence type="ECO:0000313" key="4">
    <source>
        <dbReference type="WBParaSite" id="L893_g18743.t1"/>
    </source>
</evidence>
<dbReference type="AlphaFoldDB" id="A0A1I7YQM7"/>
<keyword evidence="1" id="KW-0812">Transmembrane</keyword>
<accession>A0A1I7YQM7</accession>
<keyword evidence="2" id="KW-0732">Signal</keyword>
<reference evidence="4" key="1">
    <citation type="submission" date="2016-11" db="UniProtKB">
        <authorList>
            <consortium name="WormBaseParasite"/>
        </authorList>
    </citation>
    <scope>IDENTIFICATION</scope>
</reference>
<feature type="chain" id="PRO_5009312499" evidence="2">
    <location>
        <begin position="19"/>
        <end position="256"/>
    </location>
</feature>
<feature type="transmembrane region" description="Helical" evidence="1">
    <location>
        <begin position="202"/>
        <end position="222"/>
    </location>
</feature>
<sequence length="256" mass="28641">MRWSLLLAAFTIAFSVRSQEVGTNGAAMLPFPLVKGKLTDRSEFARVVIFGGGFRVSIEGNLQKCLGKEGLINVHYKASDLTIVTVAFTMASKNESQNPREKATIDFDFLVSSGVVSTNAHRIGRRTPMLVWQGRDRHDKHDVKAVSVRIGYQSPVLEQCALNASLFGAHLYSQDPPADLQVQIEEWKRLAQAHMGGPQRRVVVGVILAAIMIGLTILYMYLTMMMFRRTACFRNLDNKTKQKPEKMKKTKNILKA</sequence>
<proteinExistence type="predicted"/>
<evidence type="ECO:0000313" key="3">
    <source>
        <dbReference type="Proteomes" id="UP000095287"/>
    </source>
</evidence>
<feature type="signal peptide" evidence="2">
    <location>
        <begin position="1"/>
        <end position="18"/>
    </location>
</feature>
<organism evidence="3 4">
    <name type="scientific">Steinernema glaseri</name>
    <dbReference type="NCBI Taxonomy" id="37863"/>
    <lineage>
        <taxon>Eukaryota</taxon>
        <taxon>Metazoa</taxon>
        <taxon>Ecdysozoa</taxon>
        <taxon>Nematoda</taxon>
        <taxon>Chromadorea</taxon>
        <taxon>Rhabditida</taxon>
        <taxon>Tylenchina</taxon>
        <taxon>Panagrolaimomorpha</taxon>
        <taxon>Strongyloidoidea</taxon>
        <taxon>Steinernematidae</taxon>
        <taxon>Steinernema</taxon>
    </lineage>
</organism>
<evidence type="ECO:0000256" key="2">
    <source>
        <dbReference type="SAM" id="SignalP"/>
    </source>
</evidence>
<dbReference type="WBParaSite" id="L893_g18743.t1">
    <property type="protein sequence ID" value="L893_g18743.t1"/>
    <property type="gene ID" value="L893_g18743"/>
</dbReference>
<keyword evidence="1" id="KW-1133">Transmembrane helix</keyword>
<keyword evidence="1" id="KW-0472">Membrane</keyword>